<dbReference type="STRING" id="63057.A0A2P5FZI4"/>
<dbReference type="GO" id="GO:0005506">
    <property type="term" value="F:iron ion binding"/>
    <property type="evidence" value="ECO:0007669"/>
    <property type="project" value="InterPro"/>
</dbReference>
<dbReference type="AlphaFoldDB" id="A0A2P5FZI4"/>
<evidence type="ECO:0000256" key="7">
    <source>
        <dbReference type="ARBA" id="ARBA00022989"/>
    </source>
</evidence>
<dbReference type="PANTHER" id="PTHR47953:SF19">
    <property type="entry name" value="OS06G0641600 PROTEIN"/>
    <property type="match status" value="1"/>
</dbReference>
<keyword evidence="15" id="KW-1185">Reference proteome</keyword>
<evidence type="ECO:0000313" key="14">
    <source>
        <dbReference type="EMBL" id="POO03203.1"/>
    </source>
</evidence>
<keyword evidence="10 13" id="KW-0503">Monooxygenase</keyword>
<keyword evidence="11" id="KW-0472">Membrane</keyword>
<evidence type="ECO:0000256" key="8">
    <source>
        <dbReference type="ARBA" id="ARBA00023002"/>
    </source>
</evidence>
<evidence type="ECO:0000256" key="4">
    <source>
        <dbReference type="ARBA" id="ARBA00022617"/>
    </source>
</evidence>
<comment type="subcellular location">
    <subcellularLocation>
        <location evidence="2">Membrane</location>
        <topology evidence="2">Single-pass membrane protein</topology>
    </subcellularLocation>
</comment>
<organism evidence="14 15">
    <name type="scientific">Trema orientale</name>
    <name type="common">Charcoal tree</name>
    <name type="synonym">Celtis orientalis</name>
    <dbReference type="NCBI Taxonomy" id="63057"/>
    <lineage>
        <taxon>Eukaryota</taxon>
        <taxon>Viridiplantae</taxon>
        <taxon>Streptophyta</taxon>
        <taxon>Embryophyta</taxon>
        <taxon>Tracheophyta</taxon>
        <taxon>Spermatophyta</taxon>
        <taxon>Magnoliopsida</taxon>
        <taxon>eudicotyledons</taxon>
        <taxon>Gunneridae</taxon>
        <taxon>Pentapetalae</taxon>
        <taxon>rosids</taxon>
        <taxon>fabids</taxon>
        <taxon>Rosales</taxon>
        <taxon>Cannabaceae</taxon>
        <taxon>Trema</taxon>
    </lineage>
</organism>
<evidence type="ECO:0000256" key="13">
    <source>
        <dbReference type="RuleBase" id="RU000461"/>
    </source>
</evidence>
<feature type="binding site" description="axial binding residue" evidence="12">
    <location>
        <position position="304"/>
    </location>
    <ligand>
        <name>heme</name>
        <dbReference type="ChEBI" id="CHEBI:30413"/>
    </ligand>
    <ligandPart>
        <name>Fe</name>
        <dbReference type="ChEBI" id="CHEBI:18248"/>
    </ligandPart>
</feature>
<name>A0A2P5FZI4_TREOI</name>
<dbReference type="Gene3D" id="1.10.630.10">
    <property type="entry name" value="Cytochrome P450"/>
    <property type="match status" value="1"/>
</dbReference>
<keyword evidence="4 12" id="KW-0349">Heme</keyword>
<keyword evidence="6 12" id="KW-0479">Metal-binding</keyword>
<evidence type="ECO:0000256" key="1">
    <source>
        <dbReference type="ARBA" id="ARBA00001971"/>
    </source>
</evidence>
<reference evidence="15" key="1">
    <citation type="submission" date="2016-06" db="EMBL/GenBank/DDBJ databases">
        <title>Parallel loss of symbiosis genes in relatives of nitrogen-fixing non-legume Parasponia.</title>
        <authorList>
            <person name="Van Velzen R."/>
            <person name="Holmer R."/>
            <person name="Bu F."/>
            <person name="Rutten L."/>
            <person name="Van Zeijl A."/>
            <person name="Liu W."/>
            <person name="Santuari L."/>
            <person name="Cao Q."/>
            <person name="Sharma T."/>
            <person name="Shen D."/>
            <person name="Roswanjaya Y."/>
            <person name="Wardhani T."/>
            <person name="Kalhor M.S."/>
            <person name="Jansen J."/>
            <person name="Van den Hoogen J."/>
            <person name="Gungor B."/>
            <person name="Hartog M."/>
            <person name="Hontelez J."/>
            <person name="Verver J."/>
            <person name="Yang W.-C."/>
            <person name="Schijlen E."/>
            <person name="Repin R."/>
            <person name="Schilthuizen M."/>
            <person name="Schranz E."/>
            <person name="Heidstra R."/>
            <person name="Miyata K."/>
            <person name="Fedorova E."/>
            <person name="Kohlen W."/>
            <person name="Bisseling T."/>
            <person name="Smit S."/>
            <person name="Geurts R."/>
        </authorList>
    </citation>
    <scope>NUCLEOTIDE SEQUENCE [LARGE SCALE GENOMIC DNA]</scope>
    <source>
        <strain evidence="15">cv. RG33-2</strain>
    </source>
</reference>
<sequence length="363" mass="41535">MMRTHDVIFSQRSLASPEANMYVSKGIIFCPYGDYWRQLRRVCTQELLSLKRVKSFRSIREEEVASLIGDLHSSKGSLVINLSEKIFSLTYSITARAAFGKKCKEQEAFIEIVKEDKATSMDKDEAESLLDVLSNIQGHGDHEFSLETRNIKAVILDIFIAGGETSSTVVEWAMSEMLKNPKVMEKAQAEVRLVFGGKENVNEEDLHKLEFMDLVIKETLRLHPPATLLPRESRESSVIFGYQIPERTKIIFNTWAMGRDPKYWSDPERFYPERFDGESGTTSSADFKGNDFEFIPFGAGRRMCPGMLFAMADIKLPLAQLLFHFDWKLPDGINHESFDMSESFGLTVRRKRDLYLIPIPYVP</sequence>
<dbReference type="GO" id="GO:0016020">
    <property type="term" value="C:membrane"/>
    <property type="evidence" value="ECO:0007669"/>
    <property type="project" value="UniProtKB-SubCell"/>
</dbReference>
<dbReference type="InterPro" id="IPR002403">
    <property type="entry name" value="Cyt_P450_E_grp-IV"/>
</dbReference>
<comment type="caution">
    <text evidence="14">The sequence shown here is derived from an EMBL/GenBank/DDBJ whole genome shotgun (WGS) entry which is preliminary data.</text>
</comment>
<dbReference type="OrthoDB" id="2789670at2759"/>
<evidence type="ECO:0000256" key="11">
    <source>
        <dbReference type="ARBA" id="ARBA00023136"/>
    </source>
</evidence>
<comment type="similarity">
    <text evidence="3 13">Belongs to the cytochrome P450 family.</text>
</comment>
<keyword evidence="7" id="KW-1133">Transmembrane helix</keyword>
<comment type="cofactor">
    <cofactor evidence="1 12">
        <name>heme</name>
        <dbReference type="ChEBI" id="CHEBI:30413"/>
    </cofactor>
</comment>
<dbReference type="PRINTS" id="PR00385">
    <property type="entry name" value="P450"/>
</dbReference>
<dbReference type="PROSITE" id="PS00086">
    <property type="entry name" value="CYTOCHROME_P450"/>
    <property type="match status" value="1"/>
</dbReference>
<dbReference type="InterPro" id="IPR036396">
    <property type="entry name" value="Cyt_P450_sf"/>
</dbReference>
<dbReference type="EMBL" id="JXTC01000003">
    <property type="protein sequence ID" value="POO03203.1"/>
    <property type="molecule type" value="Genomic_DNA"/>
</dbReference>
<dbReference type="SUPFAM" id="SSF48264">
    <property type="entry name" value="Cytochrome P450"/>
    <property type="match status" value="1"/>
</dbReference>
<evidence type="ECO:0000256" key="2">
    <source>
        <dbReference type="ARBA" id="ARBA00004167"/>
    </source>
</evidence>
<keyword evidence="9 12" id="KW-0408">Iron</keyword>
<dbReference type="InterPro" id="IPR001128">
    <property type="entry name" value="Cyt_P450"/>
</dbReference>
<dbReference type="CDD" id="cd11072">
    <property type="entry name" value="CYP71-like"/>
    <property type="match status" value="1"/>
</dbReference>
<dbReference type="InterPro" id="IPR017972">
    <property type="entry name" value="Cyt_P450_CS"/>
</dbReference>
<protein>
    <submittedName>
        <fullName evidence="14">Cytochrome P450, E-class, group IV</fullName>
    </submittedName>
</protein>
<dbReference type="GO" id="GO:0020037">
    <property type="term" value="F:heme binding"/>
    <property type="evidence" value="ECO:0007669"/>
    <property type="project" value="InterPro"/>
</dbReference>
<accession>A0A2P5FZI4</accession>
<dbReference type="GO" id="GO:0016705">
    <property type="term" value="F:oxidoreductase activity, acting on paired donors, with incorporation or reduction of molecular oxygen"/>
    <property type="evidence" value="ECO:0007669"/>
    <property type="project" value="InterPro"/>
</dbReference>
<dbReference type="GO" id="GO:0004497">
    <property type="term" value="F:monooxygenase activity"/>
    <property type="evidence" value="ECO:0007669"/>
    <property type="project" value="UniProtKB-KW"/>
</dbReference>
<gene>
    <name evidence="14" type="ORF">TorRG33x02_012640</name>
</gene>
<evidence type="ECO:0000256" key="12">
    <source>
        <dbReference type="PIRSR" id="PIRSR602403-1"/>
    </source>
</evidence>
<dbReference type="PRINTS" id="PR00465">
    <property type="entry name" value="EP450IV"/>
</dbReference>
<keyword evidence="5" id="KW-0812">Transmembrane</keyword>
<evidence type="ECO:0000256" key="9">
    <source>
        <dbReference type="ARBA" id="ARBA00023004"/>
    </source>
</evidence>
<proteinExistence type="inferred from homology"/>
<dbReference type="Proteomes" id="UP000237000">
    <property type="component" value="Unassembled WGS sequence"/>
</dbReference>
<dbReference type="PANTHER" id="PTHR47953">
    <property type="entry name" value="OS08G0105600 PROTEIN"/>
    <property type="match status" value="1"/>
</dbReference>
<evidence type="ECO:0000256" key="6">
    <source>
        <dbReference type="ARBA" id="ARBA00022723"/>
    </source>
</evidence>
<dbReference type="InParanoid" id="A0A2P5FZI4"/>
<dbReference type="FunFam" id="1.10.630.10:FF:000126">
    <property type="entry name" value="Predicted protein"/>
    <property type="match status" value="1"/>
</dbReference>
<evidence type="ECO:0000256" key="3">
    <source>
        <dbReference type="ARBA" id="ARBA00010617"/>
    </source>
</evidence>
<evidence type="ECO:0000313" key="15">
    <source>
        <dbReference type="Proteomes" id="UP000237000"/>
    </source>
</evidence>
<dbReference type="Pfam" id="PF00067">
    <property type="entry name" value="p450"/>
    <property type="match status" value="1"/>
</dbReference>
<evidence type="ECO:0000256" key="5">
    <source>
        <dbReference type="ARBA" id="ARBA00022692"/>
    </source>
</evidence>
<evidence type="ECO:0000256" key="10">
    <source>
        <dbReference type="ARBA" id="ARBA00023033"/>
    </source>
</evidence>
<keyword evidence="8 13" id="KW-0560">Oxidoreductase</keyword>
<dbReference type="InterPro" id="IPR052306">
    <property type="entry name" value="CYP450_71D"/>
</dbReference>